<evidence type="ECO:0000313" key="1">
    <source>
        <dbReference type="EMBL" id="MCE0481007.1"/>
    </source>
</evidence>
<evidence type="ECO:0000313" key="2">
    <source>
        <dbReference type="Proteomes" id="UP000823775"/>
    </source>
</evidence>
<gene>
    <name evidence="1" type="ORF">HAX54_038362</name>
</gene>
<accession>A0ABS8VLC2</accession>
<proteinExistence type="predicted"/>
<comment type="caution">
    <text evidence="1">The sequence shown here is derived from an EMBL/GenBank/DDBJ whole genome shotgun (WGS) entry which is preliminary data.</text>
</comment>
<reference evidence="1 2" key="1">
    <citation type="journal article" date="2021" name="BMC Genomics">
        <title>Datura genome reveals duplications of psychoactive alkaloid biosynthetic genes and high mutation rate following tissue culture.</title>
        <authorList>
            <person name="Rajewski A."/>
            <person name="Carter-House D."/>
            <person name="Stajich J."/>
            <person name="Litt A."/>
        </authorList>
    </citation>
    <scope>NUCLEOTIDE SEQUENCE [LARGE SCALE GENOMIC DNA]</scope>
    <source>
        <strain evidence="1">AR-01</strain>
    </source>
</reference>
<name>A0ABS8VLC2_DATST</name>
<protein>
    <submittedName>
        <fullName evidence="1">Uncharacterized protein</fullName>
    </submittedName>
</protein>
<sequence length="116" mass="12547">MGCVRVHMLGYMKQASRLASTNYDEGDPFGAAGMSLSQRLVNRHAADVGITRCGLLAIDEARLCLCVWQLAAGTGLSQRLVNRHAAAVGITQCGLFAIDEVRLCLCVPATRCRHWS</sequence>
<keyword evidence="2" id="KW-1185">Reference proteome</keyword>
<organism evidence="1 2">
    <name type="scientific">Datura stramonium</name>
    <name type="common">Jimsonweed</name>
    <name type="synonym">Common thornapple</name>
    <dbReference type="NCBI Taxonomy" id="4076"/>
    <lineage>
        <taxon>Eukaryota</taxon>
        <taxon>Viridiplantae</taxon>
        <taxon>Streptophyta</taxon>
        <taxon>Embryophyta</taxon>
        <taxon>Tracheophyta</taxon>
        <taxon>Spermatophyta</taxon>
        <taxon>Magnoliopsida</taxon>
        <taxon>eudicotyledons</taxon>
        <taxon>Gunneridae</taxon>
        <taxon>Pentapetalae</taxon>
        <taxon>asterids</taxon>
        <taxon>lamiids</taxon>
        <taxon>Solanales</taxon>
        <taxon>Solanaceae</taxon>
        <taxon>Solanoideae</taxon>
        <taxon>Datureae</taxon>
        <taxon>Datura</taxon>
    </lineage>
</organism>
<dbReference type="EMBL" id="JACEIK010005223">
    <property type="protein sequence ID" value="MCE0481007.1"/>
    <property type="molecule type" value="Genomic_DNA"/>
</dbReference>
<dbReference type="Proteomes" id="UP000823775">
    <property type="component" value="Unassembled WGS sequence"/>
</dbReference>